<proteinExistence type="predicted"/>
<organism evidence="2 3">
    <name type="scientific">Dioscorea zingiberensis</name>
    <dbReference type="NCBI Taxonomy" id="325984"/>
    <lineage>
        <taxon>Eukaryota</taxon>
        <taxon>Viridiplantae</taxon>
        <taxon>Streptophyta</taxon>
        <taxon>Embryophyta</taxon>
        <taxon>Tracheophyta</taxon>
        <taxon>Spermatophyta</taxon>
        <taxon>Magnoliopsida</taxon>
        <taxon>Liliopsida</taxon>
        <taxon>Dioscoreales</taxon>
        <taxon>Dioscoreaceae</taxon>
        <taxon>Dioscorea</taxon>
    </lineage>
</organism>
<evidence type="ECO:0000256" key="1">
    <source>
        <dbReference type="SAM" id="Phobius"/>
    </source>
</evidence>
<keyword evidence="1" id="KW-0812">Transmembrane</keyword>
<keyword evidence="1" id="KW-0472">Membrane</keyword>
<dbReference type="PANTHER" id="PTHR36777">
    <property type="entry name" value="EXPRESSED PROTEIN"/>
    <property type="match status" value="1"/>
</dbReference>
<keyword evidence="1" id="KW-1133">Transmembrane helix</keyword>
<feature type="transmembrane region" description="Helical" evidence="1">
    <location>
        <begin position="124"/>
        <end position="141"/>
    </location>
</feature>
<accession>A0A9D5CBE8</accession>
<dbReference type="PANTHER" id="PTHR36777:SF2">
    <property type="entry name" value="EXPRESSED PROTEIN"/>
    <property type="match status" value="1"/>
</dbReference>
<evidence type="ECO:0000313" key="3">
    <source>
        <dbReference type="Proteomes" id="UP001085076"/>
    </source>
</evidence>
<dbReference type="AlphaFoldDB" id="A0A9D5CBE8"/>
<dbReference type="Proteomes" id="UP001085076">
    <property type="component" value="Miscellaneous, Linkage group lg06"/>
</dbReference>
<evidence type="ECO:0000313" key="2">
    <source>
        <dbReference type="EMBL" id="KAJ0970236.1"/>
    </source>
</evidence>
<name>A0A9D5CBE8_9LILI</name>
<keyword evidence="3" id="KW-1185">Reference proteome</keyword>
<reference evidence="2" key="1">
    <citation type="submission" date="2021-03" db="EMBL/GenBank/DDBJ databases">
        <authorList>
            <person name="Li Z."/>
            <person name="Yang C."/>
        </authorList>
    </citation>
    <scope>NUCLEOTIDE SEQUENCE</scope>
    <source>
        <strain evidence="2">Dzin_1.0</strain>
        <tissue evidence="2">Leaf</tissue>
    </source>
</reference>
<comment type="caution">
    <text evidence="2">The sequence shown here is derived from an EMBL/GenBank/DDBJ whole genome shotgun (WGS) entry which is preliminary data.</text>
</comment>
<reference evidence="2" key="2">
    <citation type="journal article" date="2022" name="Hortic Res">
        <title>The genome of Dioscorea zingiberensis sheds light on the biosynthesis, origin and evolution of the medicinally important diosgenin saponins.</title>
        <authorList>
            <person name="Li Y."/>
            <person name="Tan C."/>
            <person name="Li Z."/>
            <person name="Guo J."/>
            <person name="Li S."/>
            <person name="Chen X."/>
            <person name="Wang C."/>
            <person name="Dai X."/>
            <person name="Yang H."/>
            <person name="Song W."/>
            <person name="Hou L."/>
            <person name="Xu J."/>
            <person name="Tong Z."/>
            <person name="Xu A."/>
            <person name="Yuan X."/>
            <person name="Wang W."/>
            <person name="Yang Q."/>
            <person name="Chen L."/>
            <person name="Sun Z."/>
            <person name="Wang K."/>
            <person name="Pan B."/>
            <person name="Chen J."/>
            <person name="Bao Y."/>
            <person name="Liu F."/>
            <person name="Qi X."/>
            <person name="Gang D.R."/>
            <person name="Wen J."/>
            <person name="Li J."/>
        </authorList>
    </citation>
    <scope>NUCLEOTIDE SEQUENCE</scope>
    <source>
        <strain evidence="2">Dzin_1.0</strain>
    </source>
</reference>
<dbReference type="EMBL" id="JAGGNH010000006">
    <property type="protein sequence ID" value="KAJ0970236.1"/>
    <property type="molecule type" value="Genomic_DNA"/>
</dbReference>
<feature type="transmembrane region" description="Helical" evidence="1">
    <location>
        <begin position="99"/>
        <end position="117"/>
    </location>
</feature>
<sequence>MALVDLLVSPLMATASPLLHRAPPRRALVLTSSFLSSTSLSRLKLSPSPSSLAARSRPRFPIIVAAQSNWFRVIQTVMKVGKDGIEAGTNLVPGTVPRSIARIAVTLIGGAIVLFVLKSFLSTVFFVLAMMGLIYFSFMAMNSGEVSKKPGSTTSSEDETLEEARRIMEKYK</sequence>
<dbReference type="OrthoDB" id="534175at2759"/>
<protein>
    <submittedName>
        <fullName evidence="2">Uncharacterized protein</fullName>
    </submittedName>
</protein>
<gene>
    <name evidence="2" type="ORF">J5N97_023113</name>
</gene>